<protein>
    <recommendedName>
        <fullName evidence="5">Nephrocystin 3-like N-terminal domain-containing protein</fullName>
    </recommendedName>
</protein>
<dbReference type="InterPro" id="IPR001680">
    <property type="entry name" value="WD40_rpt"/>
</dbReference>
<feature type="repeat" description="WD" evidence="3">
    <location>
        <begin position="1084"/>
        <end position="1125"/>
    </location>
</feature>
<dbReference type="SUPFAM" id="SSF50978">
    <property type="entry name" value="WD40 repeat-like"/>
    <property type="match status" value="1"/>
</dbReference>
<evidence type="ECO:0000256" key="4">
    <source>
        <dbReference type="SAM" id="Coils"/>
    </source>
</evidence>
<proteinExistence type="predicted"/>
<dbReference type="SUPFAM" id="SSF63829">
    <property type="entry name" value="Calcium-dependent phosphotriesterase"/>
    <property type="match status" value="1"/>
</dbReference>
<dbReference type="PRINTS" id="PR00320">
    <property type="entry name" value="GPROTEINBRPT"/>
</dbReference>
<reference evidence="6 7" key="1">
    <citation type="journal article" date="2019" name="Sci. Rep.">
        <title>Comparative genomics of chytrid fungi reveal insights into the obligate biotrophic and pathogenic lifestyle of Synchytrium endobioticum.</title>
        <authorList>
            <person name="van de Vossenberg B.T.L.H."/>
            <person name="Warris S."/>
            <person name="Nguyen H.D.T."/>
            <person name="van Gent-Pelzer M.P.E."/>
            <person name="Joly D.L."/>
            <person name="van de Geest H.C."/>
            <person name="Bonants P.J.M."/>
            <person name="Smith D.S."/>
            <person name="Levesque C.A."/>
            <person name="van der Lee T.A.J."/>
        </authorList>
    </citation>
    <scope>NUCLEOTIDE SEQUENCE [LARGE SCALE GENOMIC DNA]</scope>
    <source>
        <strain evidence="6 7">CBS 675.73</strain>
    </source>
</reference>
<name>A0A507ERQ7_9FUNG</name>
<dbReference type="SUPFAM" id="SSF52540">
    <property type="entry name" value="P-loop containing nucleoside triphosphate hydrolases"/>
    <property type="match status" value="1"/>
</dbReference>
<feature type="repeat" description="WD" evidence="3">
    <location>
        <begin position="1135"/>
        <end position="1176"/>
    </location>
</feature>
<dbReference type="OrthoDB" id="202197at2759"/>
<keyword evidence="1 3" id="KW-0853">WD repeat</keyword>
<dbReference type="Pfam" id="PF00400">
    <property type="entry name" value="WD40"/>
    <property type="match status" value="8"/>
</dbReference>
<dbReference type="InterPro" id="IPR020472">
    <property type="entry name" value="WD40_PAC1"/>
</dbReference>
<dbReference type="PANTHER" id="PTHR19879">
    <property type="entry name" value="TRANSCRIPTION INITIATION FACTOR TFIID"/>
    <property type="match status" value="1"/>
</dbReference>
<dbReference type="Gene3D" id="3.40.50.300">
    <property type="entry name" value="P-loop containing nucleotide triphosphate hydrolases"/>
    <property type="match status" value="1"/>
</dbReference>
<sequence>MGQCHSKGLQRCLTQTSLTALLSTAAKRPARALSPVRGLNRNGIDHPIKNANLDSKKATAVHVPIVEAENAVNEPVNKDPPVRVTQYVQSQPPADIAKAVEDMADVPAKKGSSPRFELKFPEGTLGTEIQSKPLEDLAKAFEAMIAKIAKSTGSGVDIDHIIDQINSITVNVSEFSAKAQAFLAAAPNVSSEVNETIDHVMATIDDIASAHPILKISWFIVSAGYKMISDASKVNQEYLELPGQFRDILEYVSHFLNLPVQGIADVKERSNLVKASESIIVCLTDAAILFTTYMDTPGTTWSNIAGSNKNKLDEMKVRLTDVQEAHNIAKAKVSFTVLVTTASIVEGIKSVGQDTNAVVYGIQSDTRDIKAALQAQSTKDSEKEKKDELEKLLQLCQKRDPHRGEVATLVDRCALGTRKWIVDHVLESIEKGEEKITWLRCEAGTGKSVIAGRVAQELEQKGLLGATFFCKFNNDERNNIAGLIQTIAFELAEFNDPFRTALIRKLESVNKNKKDMPEIEMLLHKFIKEPMKAWPDTTPAVVVIDALDEIKDTPENINLLLGAFLHRSSVKLFITSRPEIKAMEESSISFIAFDQMAQDNLEDLRMFAGVRLNTLFANFPEFGLGDREKLREMLVEKSTGLFIWITLVLGNVNDLNVHKIKMTNVKAHVRENKKKLPETSKELIKRLEASASLSLHALYCRALSEAFLDGDETKKEHQLELFKASVGTLMTIKAPMSKDQLPYLVVRANNPMFDEIVDSLDNISALLRADERMKLSFIHKTVQDYLIGTALSQDKSRCDNFGSIRDQLSMDDEKKLASIDKTVSDYCEGIASWSVNSHECVNDISFKLDFGEISFNLAITCLDLLNSDLLTKNMAKLDGCVNYSDGNSKKWIIDDEIMTERLQYAILYWSDHFVDVFTKVDAHKQDQLLSELKRFCKTQLLYYLEAILLLQKLDIVGKVANSMITCLNDNSSAEVAFIRSILWDLKLVSANFSPQLTMSPLQVYNHALIAVPQNTEYYRVYHKFAPARIAVDAQQSWEFMTLFGHSKPVTSVAVSPDSTTIISGSKDQTLKLWDVQTGECQATLEGHKNDVNAVAITPDGKLIISGSSDETIKVWNLETKTCIATMEPWRAEVEMKKDGGTVHSVAITPDGKTIIAGLKDEIIQMWDIATRKWICTLQGHTESVTSVAITPDGKTIISGSEDNTVKVWNSETKLCDETLESEDLRVFSVATTPDSKSIVYGSECGAIMLWDIQTEESKAIPEGHTDRVVSVAVTPDGKTIVSTSHDWTVKMWDIQTQTCNATTQGGIGKPQSVAVTPDGKTVVFGSDDHTVKIWYTQMGAEKEKPKMGFFTPLNMTADGKNAIADDGKGNILVFDTQTGEHNVIRDDVYHSCAAITPDCKTIVCAADDKVKVWDKVKESDKVKELYDWTCKATFEGHSTDVYLVAITPDGKTIVSVSYDEVKVWDSQTESCKATLEGKGYISSVSITPDGKISINPGYGAATEMYWDHEKSDDWLAEIPDEAGMQKNTSLAVRDGWLVSTEGQLLLQYKSNWIFASNVAVCYSGNGLMTVMA</sequence>
<gene>
    <name evidence="6" type="ORF">CcCBS67573_g07802</name>
</gene>
<feature type="domain" description="Nephrocystin 3-like N-terminal" evidence="5">
    <location>
        <begin position="416"/>
        <end position="577"/>
    </location>
</feature>
<comment type="caution">
    <text evidence="6">The sequence shown here is derived from an EMBL/GenBank/DDBJ whole genome shotgun (WGS) entry which is preliminary data.</text>
</comment>
<dbReference type="PANTHER" id="PTHR19879:SF9">
    <property type="entry name" value="TRANSCRIPTION INITIATION FACTOR TFIID SUBUNIT 5"/>
    <property type="match status" value="1"/>
</dbReference>
<dbReference type="SMART" id="SM00320">
    <property type="entry name" value="WD40"/>
    <property type="match status" value="9"/>
</dbReference>
<dbReference type="EMBL" id="QEAP01000438">
    <property type="protein sequence ID" value="TPX66522.1"/>
    <property type="molecule type" value="Genomic_DNA"/>
</dbReference>
<accession>A0A507ERQ7</accession>
<dbReference type="STRING" id="246404.A0A507ERQ7"/>
<evidence type="ECO:0000256" key="1">
    <source>
        <dbReference type="ARBA" id="ARBA00022574"/>
    </source>
</evidence>
<keyword evidence="4" id="KW-0175">Coiled coil</keyword>
<feature type="repeat" description="WD" evidence="3">
    <location>
        <begin position="1261"/>
        <end position="1302"/>
    </location>
</feature>
<dbReference type="InterPro" id="IPR036322">
    <property type="entry name" value="WD40_repeat_dom_sf"/>
</dbReference>
<dbReference type="PROSITE" id="PS50294">
    <property type="entry name" value="WD_REPEATS_REGION"/>
    <property type="match status" value="5"/>
</dbReference>
<evidence type="ECO:0000313" key="6">
    <source>
        <dbReference type="EMBL" id="TPX66522.1"/>
    </source>
</evidence>
<dbReference type="CDD" id="cd00200">
    <property type="entry name" value="WD40"/>
    <property type="match status" value="1"/>
</dbReference>
<feature type="repeat" description="WD" evidence="3">
    <location>
        <begin position="1219"/>
        <end position="1260"/>
    </location>
</feature>
<evidence type="ECO:0000313" key="7">
    <source>
        <dbReference type="Proteomes" id="UP000320333"/>
    </source>
</evidence>
<dbReference type="InterPro" id="IPR056884">
    <property type="entry name" value="NPHP3-like_N"/>
</dbReference>
<dbReference type="InterPro" id="IPR019775">
    <property type="entry name" value="WD40_repeat_CS"/>
</dbReference>
<dbReference type="PROSITE" id="PS50082">
    <property type="entry name" value="WD_REPEATS_2"/>
    <property type="match status" value="7"/>
</dbReference>
<dbReference type="InterPro" id="IPR027417">
    <property type="entry name" value="P-loop_NTPase"/>
</dbReference>
<feature type="repeat" description="WD" evidence="3">
    <location>
        <begin position="1042"/>
        <end position="1083"/>
    </location>
</feature>
<dbReference type="Pfam" id="PF24883">
    <property type="entry name" value="NPHP3_N"/>
    <property type="match status" value="1"/>
</dbReference>
<keyword evidence="2" id="KW-0677">Repeat</keyword>
<feature type="repeat" description="WD" evidence="3">
    <location>
        <begin position="1177"/>
        <end position="1209"/>
    </location>
</feature>
<feature type="coiled-coil region" evidence="4">
    <location>
        <begin position="372"/>
        <end position="399"/>
    </location>
</feature>
<dbReference type="Proteomes" id="UP000320333">
    <property type="component" value="Unassembled WGS sequence"/>
</dbReference>
<dbReference type="InterPro" id="IPR015943">
    <property type="entry name" value="WD40/YVTN_repeat-like_dom_sf"/>
</dbReference>
<organism evidence="6 7">
    <name type="scientific">Chytriomyces confervae</name>
    <dbReference type="NCBI Taxonomy" id="246404"/>
    <lineage>
        <taxon>Eukaryota</taxon>
        <taxon>Fungi</taxon>
        <taxon>Fungi incertae sedis</taxon>
        <taxon>Chytridiomycota</taxon>
        <taxon>Chytridiomycota incertae sedis</taxon>
        <taxon>Chytridiomycetes</taxon>
        <taxon>Chytridiales</taxon>
        <taxon>Chytriomycetaceae</taxon>
        <taxon>Chytriomyces</taxon>
    </lineage>
</organism>
<evidence type="ECO:0000259" key="5">
    <source>
        <dbReference type="Pfam" id="PF24883"/>
    </source>
</evidence>
<evidence type="ECO:0000256" key="3">
    <source>
        <dbReference type="PROSITE-ProRule" id="PRU00221"/>
    </source>
</evidence>
<dbReference type="Gene3D" id="2.130.10.10">
    <property type="entry name" value="YVTN repeat-like/Quinoprotein amine dehydrogenase"/>
    <property type="match status" value="4"/>
</dbReference>
<dbReference type="PROSITE" id="PS00678">
    <property type="entry name" value="WD_REPEATS_1"/>
    <property type="match status" value="4"/>
</dbReference>
<keyword evidence="7" id="KW-1185">Reference proteome</keyword>
<evidence type="ECO:0000256" key="2">
    <source>
        <dbReference type="ARBA" id="ARBA00022737"/>
    </source>
</evidence>
<feature type="repeat" description="WD" evidence="3">
    <location>
        <begin position="1312"/>
        <end position="1334"/>
    </location>
</feature>